<comment type="caution">
    <text evidence="1">The sequence shown here is derived from an EMBL/GenBank/DDBJ whole genome shotgun (WGS) entry which is preliminary data.</text>
</comment>
<reference evidence="1 2" key="1">
    <citation type="journal article" date="2021" name="Front. Microbiol.">
        <title>Comprehensive Comparative Genomics and Phenotyping of Methylobacterium Species.</title>
        <authorList>
            <person name="Alessa O."/>
            <person name="Ogura Y."/>
            <person name="Fujitani Y."/>
            <person name="Takami H."/>
            <person name="Hayashi T."/>
            <person name="Sahin N."/>
            <person name="Tani A."/>
        </authorList>
    </citation>
    <scope>NUCLEOTIDE SEQUENCE [LARGE SCALE GENOMIC DNA]</scope>
    <source>
        <strain evidence="1 2">DSM 23679</strain>
    </source>
</reference>
<name>A0ABQ4QLP3_9HYPH</name>
<organism evidence="1 2">
    <name type="scientific">Methylobacterium cerastii</name>
    <dbReference type="NCBI Taxonomy" id="932741"/>
    <lineage>
        <taxon>Bacteria</taxon>
        <taxon>Pseudomonadati</taxon>
        <taxon>Pseudomonadota</taxon>
        <taxon>Alphaproteobacteria</taxon>
        <taxon>Hyphomicrobiales</taxon>
        <taxon>Methylobacteriaceae</taxon>
        <taxon>Methylobacterium</taxon>
    </lineage>
</organism>
<dbReference type="EMBL" id="BPQG01000061">
    <property type="protein sequence ID" value="GJD45971.1"/>
    <property type="molecule type" value="Genomic_DNA"/>
</dbReference>
<accession>A0ABQ4QLP3</accession>
<dbReference type="Proteomes" id="UP001055117">
    <property type="component" value="Unassembled WGS sequence"/>
</dbReference>
<proteinExistence type="predicted"/>
<dbReference type="Gene3D" id="3.40.50.300">
    <property type="entry name" value="P-loop containing nucleotide triphosphate hydrolases"/>
    <property type="match status" value="1"/>
</dbReference>
<evidence type="ECO:0008006" key="3">
    <source>
        <dbReference type="Google" id="ProtNLM"/>
    </source>
</evidence>
<keyword evidence="2" id="KW-1185">Reference proteome</keyword>
<dbReference type="RefSeq" id="WP_238272763.1">
    <property type="nucleotide sequence ID" value="NZ_BPQG01000061.1"/>
</dbReference>
<dbReference type="SUPFAM" id="SSF52540">
    <property type="entry name" value="P-loop containing nucleoside triphosphate hydrolases"/>
    <property type="match status" value="1"/>
</dbReference>
<sequence length="316" mass="32450">MLATARDLIRPNRSGTIRPRDAEARHASGLVGRDALVWRLRVLVTEARQPVCLTGPAGSGSTAIAAAVADALARRTRVLGLRCTPETTFARLTEILAEGLDASDVSGPVAIVLTDIGAVAEPNFLRALAHLAAGMPQLGWLVAGAPKSVAGAQAVPIPLLSESETAAALEAVVARRAAAISKIGRSAAATLCRGLPGLADRLVAEAWAAAGTAGDDAIGLPHLRAAARALVGPEVALDAPPLLRAAARTPTDPDGSFPRAALAIALERAGEATDRGFAPDRDPALVATGRGRLRFADDATAARLLLSEFGWTFHRG</sequence>
<evidence type="ECO:0000313" key="1">
    <source>
        <dbReference type="EMBL" id="GJD45971.1"/>
    </source>
</evidence>
<protein>
    <recommendedName>
        <fullName evidence="3">ATP-binding protein</fullName>
    </recommendedName>
</protein>
<evidence type="ECO:0000313" key="2">
    <source>
        <dbReference type="Proteomes" id="UP001055117"/>
    </source>
</evidence>
<gene>
    <name evidence="1" type="ORF">AFCDBAGC_3850</name>
</gene>
<dbReference type="InterPro" id="IPR027417">
    <property type="entry name" value="P-loop_NTPase"/>
</dbReference>